<feature type="transmembrane region" description="Helical" evidence="1">
    <location>
        <begin position="149"/>
        <end position="175"/>
    </location>
</feature>
<dbReference type="OrthoDB" id="10066566at2759"/>
<feature type="transmembrane region" description="Helical" evidence="1">
    <location>
        <begin position="107"/>
        <end position="128"/>
    </location>
</feature>
<proteinExistence type="predicted"/>
<comment type="caution">
    <text evidence="2">The sequence shown here is derived from an EMBL/GenBank/DDBJ whole genome shotgun (WGS) entry which is preliminary data.</text>
</comment>
<reference evidence="3" key="1">
    <citation type="submission" date="2017-01" db="EMBL/GenBank/DDBJ databases">
        <title>Comparative genomics of anhydrobiosis in the tardigrade Hypsibius dujardini.</title>
        <authorList>
            <person name="Yoshida Y."/>
            <person name="Koutsovoulos G."/>
            <person name="Laetsch D."/>
            <person name="Stevens L."/>
            <person name="Kumar S."/>
            <person name="Horikawa D."/>
            <person name="Ishino K."/>
            <person name="Komine S."/>
            <person name="Tomita M."/>
            <person name="Blaxter M."/>
            <person name="Arakawa K."/>
        </authorList>
    </citation>
    <scope>NUCLEOTIDE SEQUENCE [LARGE SCALE GENOMIC DNA]</scope>
    <source>
        <strain evidence="3">Z151</strain>
    </source>
</reference>
<keyword evidence="1" id="KW-0472">Membrane</keyword>
<keyword evidence="3" id="KW-1185">Reference proteome</keyword>
<feature type="transmembrane region" description="Helical" evidence="1">
    <location>
        <begin position="255"/>
        <end position="286"/>
    </location>
</feature>
<dbReference type="AlphaFoldDB" id="A0A1W0WQA5"/>
<dbReference type="Proteomes" id="UP000192578">
    <property type="component" value="Unassembled WGS sequence"/>
</dbReference>
<dbReference type="EMBL" id="MTYJ01000061">
    <property type="protein sequence ID" value="OQV17391.1"/>
    <property type="molecule type" value="Genomic_DNA"/>
</dbReference>
<evidence type="ECO:0000313" key="3">
    <source>
        <dbReference type="Proteomes" id="UP000192578"/>
    </source>
</evidence>
<gene>
    <name evidence="2" type="ORF">BV898_08496</name>
</gene>
<evidence type="ECO:0000313" key="2">
    <source>
        <dbReference type="EMBL" id="OQV17391.1"/>
    </source>
</evidence>
<keyword evidence="1" id="KW-1133">Transmembrane helix</keyword>
<accession>A0A1W0WQA5</accession>
<feature type="transmembrane region" description="Helical" evidence="1">
    <location>
        <begin position="75"/>
        <end position="95"/>
    </location>
</feature>
<name>A0A1W0WQA5_HYPEX</name>
<protein>
    <submittedName>
        <fullName evidence="2">Uncharacterized protein</fullName>
    </submittedName>
</protein>
<sequence length="289" mass="31276">MYRVSRGQTAQGKKGTVGIAFSTASSHRREQLRQEQQQQQQRGSQETLNNAGTIAVYKMISPAADILTRLGVDHVIIGFLSILLQILLDVINHFWPVYDCDSVGPHVLHSNIGIVVGIFYMFIGVMSVKIGSFSRHASGPDARRRFATFHVLNTVNCLASATFLLASGLLLYILWLRLNGCRSVNWSVFRVLDVAGLFASSSSSDGGGANSGNTSSFILSDTSAAAETHGTFDLMGSTVKPSIQKPGHEVNEDELHAAIICAFIVNVFHGLIGTLELLMTFVGCCLRTS</sequence>
<evidence type="ECO:0000256" key="1">
    <source>
        <dbReference type="SAM" id="Phobius"/>
    </source>
</evidence>
<keyword evidence="1" id="KW-0812">Transmembrane</keyword>
<organism evidence="2 3">
    <name type="scientific">Hypsibius exemplaris</name>
    <name type="common">Freshwater tardigrade</name>
    <dbReference type="NCBI Taxonomy" id="2072580"/>
    <lineage>
        <taxon>Eukaryota</taxon>
        <taxon>Metazoa</taxon>
        <taxon>Ecdysozoa</taxon>
        <taxon>Tardigrada</taxon>
        <taxon>Eutardigrada</taxon>
        <taxon>Parachela</taxon>
        <taxon>Hypsibioidea</taxon>
        <taxon>Hypsibiidae</taxon>
        <taxon>Hypsibius</taxon>
    </lineage>
</organism>